<evidence type="ECO:0000313" key="2">
    <source>
        <dbReference type="EMBL" id="GAA4434581.1"/>
    </source>
</evidence>
<sequence>MLQLLSKHKTTAVALIAGAFLIGGMVRWMLGQIDAVELGAFSGSVSAVATVLIGLLSKDGTVRKDPEIQ</sequence>
<feature type="transmembrane region" description="Helical" evidence="1">
    <location>
        <begin position="36"/>
        <end position="56"/>
    </location>
</feature>
<keyword evidence="1" id="KW-0812">Transmembrane</keyword>
<evidence type="ECO:0008006" key="4">
    <source>
        <dbReference type="Google" id="ProtNLM"/>
    </source>
</evidence>
<keyword evidence="1" id="KW-1133">Transmembrane helix</keyword>
<keyword evidence="1" id="KW-0472">Membrane</keyword>
<protein>
    <recommendedName>
        <fullName evidence="4">Holin</fullName>
    </recommendedName>
</protein>
<evidence type="ECO:0000313" key="3">
    <source>
        <dbReference type="Proteomes" id="UP001500552"/>
    </source>
</evidence>
<keyword evidence="3" id="KW-1185">Reference proteome</keyword>
<dbReference type="Proteomes" id="UP001500552">
    <property type="component" value="Unassembled WGS sequence"/>
</dbReference>
<proteinExistence type="predicted"/>
<reference evidence="3" key="1">
    <citation type="journal article" date="2019" name="Int. J. Syst. Evol. Microbiol.">
        <title>The Global Catalogue of Microorganisms (GCM) 10K type strain sequencing project: providing services to taxonomists for standard genome sequencing and annotation.</title>
        <authorList>
            <consortium name="The Broad Institute Genomics Platform"/>
            <consortium name="The Broad Institute Genome Sequencing Center for Infectious Disease"/>
            <person name="Wu L."/>
            <person name="Ma J."/>
        </authorList>
    </citation>
    <scope>NUCLEOTIDE SEQUENCE [LARGE SCALE GENOMIC DNA]</scope>
    <source>
        <strain evidence="3">JCM 17926</strain>
    </source>
</reference>
<gene>
    <name evidence="2" type="ORF">GCM10023188_25660</name>
</gene>
<name>A0ABP8LRI1_9BACT</name>
<dbReference type="RefSeq" id="WP_345159592.1">
    <property type="nucleotide sequence ID" value="NZ_BAABHC010000014.1"/>
</dbReference>
<comment type="caution">
    <text evidence="2">The sequence shown here is derived from an EMBL/GenBank/DDBJ whole genome shotgun (WGS) entry which is preliminary data.</text>
</comment>
<feature type="transmembrane region" description="Helical" evidence="1">
    <location>
        <begin position="12"/>
        <end position="30"/>
    </location>
</feature>
<dbReference type="EMBL" id="BAABHC010000014">
    <property type="protein sequence ID" value="GAA4434581.1"/>
    <property type="molecule type" value="Genomic_DNA"/>
</dbReference>
<accession>A0ABP8LRI1</accession>
<organism evidence="2 3">
    <name type="scientific">Pontibacter saemangeumensis</name>
    <dbReference type="NCBI Taxonomy" id="1084525"/>
    <lineage>
        <taxon>Bacteria</taxon>
        <taxon>Pseudomonadati</taxon>
        <taxon>Bacteroidota</taxon>
        <taxon>Cytophagia</taxon>
        <taxon>Cytophagales</taxon>
        <taxon>Hymenobacteraceae</taxon>
        <taxon>Pontibacter</taxon>
    </lineage>
</organism>
<evidence type="ECO:0000256" key="1">
    <source>
        <dbReference type="SAM" id="Phobius"/>
    </source>
</evidence>